<sequence length="114" mass="12820">MRPSPPFPFTTPPTLSTTVTSFRPPIFGKIMRCTTEYGRACIPVHLPWRRLDKKVSKTKLPISTTMHSSSSALLETPLHSTFFFCQSLLRNSLLKHTGIHEEKSVLVLCLGAHE</sequence>
<proteinExistence type="predicted"/>
<accession>W7TRD3</accession>
<keyword evidence="2" id="KW-1185">Reference proteome</keyword>
<dbReference type="Proteomes" id="UP000019335">
    <property type="component" value="Chromosome 9"/>
</dbReference>
<dbReference type="EMBL" id="AZIL01000736">
    <property type="protein sequence ID" value="EWM26063.1"/>
    <property type="molecule type" value="Genomic_DNA"/>
</dbReference>
<gene>
    <name evidence="1" type="ORF">Naga_101562g1</name>
</gene>
<organism evidence="1 2">
    <name type="scientific">Nannochloropsis gaditana</name>
    <dbReference type="NCBI Taxonomy" id="72520"/>
    <lineage>
        <taxon>Eukaryota</taxon>
        <taxon>Sar</taxon>
        <taxon>Stramenopiles</taxon>
        <taxon>Ochrophyta</taxon>
        <taxon>Eustigmatophyceae</taxon>
        <taxon>Eustigmatales</taxon>
        <taxon>Monodopsidaceae</taxon>
        <taxon>Nannochloropsis</taxon>
    </lineage>
</organism>
<comment type="caution">
    <text evidence="1">The sequence shown here is derived from an EMBL/GenBank/DDBJ whole genome shotgun (WGS) entry which is preliminary data.</text>
</comment>
<evidence type="ECO:0000313" key="2">
    <source>
        <dbReference type="Proteomes" id="UP000019335"/>
    </source>
</evidence>
<reference evidence="1 2" key="1">
    <citation type="journal article" date="2014" name="Mol. Plant">
        <title>Chromosome Scale Genome Assembly and Transcriptome Profiling of Nannochloropsis gaditana in Nitrogen Depletion.</title>
        <authorList>
            <person name="Corteggiani Carpinelli E."/>
            <person name="Telatin A."/>
            <person name="Vitulo N."/>
            <person name="Forcato C."/>
            <person name="D'Angelo M."/>
            <person name="Schiavon R."/>
            <person name="Vezzi A."/>
            <person name="Giacometti G.M."/>
            <person name="Morosinotto T."/>
            <person name="Valle G."/>
        </authorList>
    </citation>
    <scope>NUCLEOTIDE SEQUENCE [LARGE SCALE GENOMIC DNA]</scope>
    <source>
        <strain evidence="1 2">B-31</strain>
    </source>
</reference>
<dbReference type="AlphaFoldDB" id="W7TRD3"/>
<protein>
    <submittedName>
        <fullName evidence="1">Uncharacterized protein</fullName>
    </submittedName>
</protein>
<evidence type="ECO:0000313" key="1">
    <source>
        <dbReference type="EMBL" id="EWM26063.1"/>
    </source>
</evidence>
<name>W7TRD3_9STRA</name>